<dbReference type="InterPro" id="IPR039447">
    <property type="entry name" value="UreH-like_TM_dom"/>
</dbReference>
<feature type="transmembrane region" description="Helical" evidence="1">
    <location>
        <begin position="83"/>
        <end position="102"/>
    </location>
</feature>
<evidence type="ECO:0000256" key="1">
    <source>
        <dbReference type="SAM" id="Phobius"/>
    </source>
</evidence>
<keyword evidence="4" id="KW-1185">Reference proteome</keyword>
<dbReference type="GO" id="GO:0046872">
    <property type="term" value="F:metal ion binding"/>
    <property type="evidence" value="ECO:0007669"/>
    <property type="project" value="InterPro"/>
</dbReference>
<feature type="transmembrane region" description="Helical" evidence="1">
    <location>
        <begin position="282"/>
        <end position="303"/>
    </location>
</feature>
<evidence type="ECO:0000259" key="2">
    <source>
        <dbReference type="PROSITE" id="PS50846"/>
    </source>
</evidence>
<keyword evidence="1" id="KW-0472">Membrane</keyword>
<sequence>MPTTVPITGMTCRACEVRVGKALRKVPGVDQVSVSASRGRATVTTSADIPRARLVAAIEKAGYRVGDEERAWLSRDRAVWRDVAVAAVVVALLAAVATAAGLDELAGGLDVGSGGLVVAVLLGLAAGLSTCMALVGGLVLAVSARHAERHPQAGPWERLRPHLAFNLGRVVGFGVLGAGLGVVGSAVQVTGGALALMTLVVALAMVAIGLQLTSVSPRLSRLTPSLPASVATRLGLDSRGGRYHDGGAAALGAASFLLPCGFTQVVQLYALSTGDAVRAGVVMALFALGTAPGLLGVGGAAAAARGAFAPRFFRFAGVAVLAFAAVNVSGALTVLAPSWTAPAAAGSAVDSVMEGDVQVLRTVQVVNGYEPAQATVVAGTPVRWEIESTSASCASALYAPAMGVNQVLLLEPGANTIEFTPTAAGRMHYSCSMGMYVGVIDVVDPPEEPVVSPG</sequence>
<keyword evidence="1" id="KW-0812">Transmembrane</keyword>
<reference evidence="3 4" key="1">
    <citation type="submission" date="2013-08" db="EMBL/GenBank/DDBJ databases">
        <title>Genome sequencing of Cellulomonas bogoriensis 69B4.</title>
        <authorList>
            <person name="Chen F."/>
            <person name="Li Y."/>
            <person name="Wang G."/>
        </authorList>
    </citation>
    <scope>NUCLEOTIDE SEQUENCE [LARGE SCALE GENOMIC DNA]</scope>
    <source>
        <strain evidence="3 4">69B4</strain>
    </source>
</reference>
<dbReference type="SUPFAM" id="SSF55008">
    <property type="entry name" value="HMA, heavy metal-associated domain"/>
    <property type="match status" value="1"/>
</dbReference>
<feature type="transmembrane region" description="Helical" evidence="1">
    <location>
        <begin position="163"/>
        <end position="187"/>
    </location>
</feature>
<proteinExistence type="predicted"/>
<dbReference type="Gene3D" id="3.30.70.100">
    <property type="match status" value="1"/>
</dbReference>
<dbReference type="PANTHER" id="PTHR42208:SF1">
    <property type="entry name" value="HEAVY METAL TRANSPORTER"/>
    <property type="match status" value="1"/>
</dbReference>
<dbReference type="PANTHER" id="PTHR42208">
    <property type="entry name" value="HEAVY METAL TRANSPORTER-RELATED"/>
    <property type="match status" value="1"/>
</dbReference>
<name>A0A0A0BZL9_9CELL</name>
<dbReference type="InterPro" id="IPR036163">
    <property type="entry name" value="HMA_dom_sf"/>
</dbReference>
<dbReference type="CDD" id="cd00371">
    <property type="entry name" value="HMA"/>
    <property type="match status" value="1"/>
</dbReference>
<feature type="transmembrane region" description="Helical" evidence="1">
    <location>
        <begin position="193"/>
        <end position="212"/>
    </location>
</feature>
<protein>
    <recommendedName>
        <fullName evidence="2">HMA domain-containing protein</fullName>
    </recommendedName>
</protein>
<evidence type="ECO:0000313" key="3">
    <source>
        <dbReference type="EMBL" id="KGM13828.1"/>
    </source>
</evidence>
<dbReference type="PROSITE" id="PS50846">
    <property type="entry name" value="HMA_2"/>
    <property type="match status" value="1"/>
</dbReference>
<feature type="transmembrane region" description="Helical" evidence="1">
    <location>
        <begin position="248"/>
        <end position="270"/>
    </location>
</feature>
<dbReference type="Pfam" id="PF00403">
    <property type="entry name" value="HMA"/>
    <property type="match status" value="1"/>
</dbReference>
<dbReference type="AlphaFoldDB" id="A0A0A0BZL9"/>
<dbReference type="Proteomes" id="UP000054314">
    <property type="component" value="Unassembled WGS sequence"/>
</dbReference>
<accession>A0A0A0BZL9</accession>
<organism evidence="3 4">
    <name type="scientific">Cellulomonas bogoriensis 69B4 = DSM 16987</name>
    <dbReference type="NCBI Taxonomy" id="1386082"/>
    <lineage>
        <taxon>Bacteria</taxon>
        <taxon>Bacillati</taxon>
        <taxon>Actinomycetota</taxon>
        <taxon>Actinomycetes</taxon>
        <taxon>Micrococcales</taxon>
        <taxon>Cellulomonadaceae</taxon>
        <taxon>Cellulomonas</taxon>
    </lineage>
</organism>
<gene>
    <name evidence="3" type="ORF">N869_09315</name>
</gene>
<comment type="caution">
    <text evidence="3">The sequence shown here is derived from an EMBL/GenBank/DDBJ whole genome shotgun (WGS) entry which is preliminary data.</text>
</comment>
<evidence type="ECO:0000313" key="4">
    <source>
        <dbReference type="Proteomes" id="UP000054314"/>
    </source>
</evidence>
<dbReference type="EMBL" id="AXCZ01000023">
    <property type="protein sequence ID" value="KGM13828.1"/>
    <property type="molecule type" value="Genomic_DNA"/>
</dbReference>
<feature type="transmembrane region" description="Helical" evidence="1">
    <location>
        <begin position="114"/>
        <end position="142"/>
    </location>
</feature>
<dbReference type="InterPro" id="IPR006121">
    <property type="entry name" value="HMA_dom"/>
</dbReference>
<dbReference type="SUPFAM" id="SSF49503">
    <property type="entry name" value="Cupredoxins"/>
    <property type="match status" value="1"/>
</dbReference>
<dbReference type="Pfam" id="PF13386">
    <property type="entry name" value="DsbD_2"/>
    <property type="match status" value="1"/>
</dbReference>
<dbReference type="InterPro" id="IPR008972">
    <property type="entry name" value="Cupredoxin"/>
</dbReference>
<feature type="transmembrane region" description="Helical" evidence="1">
    <location>
        <begin position="315"/>
        <end position="339"/>
    </location>
</feature>
<feature type="domain" description="HMA" evidence="2">
    <location>
        <begin position="1"/>
        <end position="66"/>
    </location>
</feature>
<keyword evidence="1" id="KW-1133">Transmembrane helix</keyword>
<dbReference type="Gene3D" id="2.60.40.420">
    <property type="entry name" value="Cupredoxins - blue copper proteins"/>
    <property type="match status" value="1"/>
</dbReference>
<dbReference type="RefSeq" id="WP_035058216.1">
    <property type="nucleotide sequence ID" value="NZ_AXCZ01000023.1"/>
</dbReference>